<dbReference type="RefSeq" id="WP_072465583.1">
    <property type="nucleotide sequence ID" value="NZ_CADFDQ010000040.1"/>
</dbReference>
<dbReference type="InterPro" id="IPR046373">
    <property type="entry name" value="Acyl-CoA_Oxase/DH_mid-dom_sf"/>
</dbReference>
<evidence type="ECO:0000313" key="9">
    <source>
        <dbReference type="Proteomes" id="UP001248067"/>
    </source>
</evidence>
<feature type="domain" description="Acyl-CoA dehydrogenase/oxidase C-terminal" evidence="6">
    <location>
        <begin position="234"/>
        <end position="366"/>
    </location>
</feature>
<dbReference type="SUPFAM" id="SSF56645">
    <property type="entry name" value="Acyl-CoA dehydrogenase NM domain-like"/>
    <property type="match status" value="1"/>
</dbReference>
<dbReference type="InterPro" id="IPR009075">
    <property type="entry name" value="AcylCo_DH/oxidase_C"/>
</dbReference>
<evidence type="ECO:0000256" key="5">
    <source>
        <dbReference type="ARBA" id="ARBA00023002"/>
    </source>
</evidence>
<dbReference type="InterPro" id="IPR037069">
    <property type="entry name" value="AcylCoA_DH/ox_N_sf"/>
</dbReference>
<dbReference type="Gene3D" id="1.20.140.10">
    <property type="entry name" value="Butyryl-CoA Dehydrogenase, subunit A, domain 3"/>
    <property type="match status" value="1"/>
</dbReference>
<dbReference type="Proteomes" id="UP001248067">
    <property type="component" value="Unassembled WGS sequence"/>
</dbReference>
<keyword evidence="3" id="KW-0285">Flavoprotein</keyword>
<evidence type="ECO:0000256" key="3">
    <source>
        <dbReference type="ARBA" id="ARBA00022630"/>
    </source>
</evidence>
<evidence type="ECO:0000313" key="8">
    <source>
        <dbReference type="EMBL" id="MDR8757498.1"/>
    </source>
</evidence>
<dbReference type="EMBL" id="VJSY01000063">
    <property type="protein sequence ID" value="MDR8757498.1"/>
    <property type="molecule type" value="Genomic_DNA"/>
</dbReference>
<dbReference type="PANTHER" id="PTHR43884:SF20">
    <property type="entry name" value="ACYL-COA DEHYDROGENASE FADE28"/>
    <property type="match status" value="1"/>
</dbReference>
<dbReference type="InterPro" id="IPR009100">
    <property type="entry name" value="AcylCoA_DH/oxidase_NM_dom_sf"/>
</dbReference>
<dbReference type="InterPro" id="IPR036250">
    <property type="entry name" value="AcylCo_DH-like_C"/>
</dbReference>
<evidence type="ECO:0000259" key="6">
    <source>
        <dbReference type="Pfam" id="PF00441"/>
    </source>
</evidence>
<dbReference type="EC" id="1.3.99.-" evidence="8"/>
<evidence type="ECO:0000256" key="2">
    <source>
        <dbReference type="ARBA" id="ARBA00009347"/>
    </source>
</evidence>
<feature type="domain" description="Acyl-CoA dehydrogenase/oxidase N-terminal" evidence="7">
    <location>
        <begin position="6"/>
        <end position="117"/>
    </location>
</feature>
<evidence type="ECO:0000256" key="4">
    <source>
        <dbReference type="ARBA" id="ARBA00022827"/>
    </source>
</evidence>
<comment type="cofactor">
    <cofactor evidence="1">
        <name>FAD</name>
        <dbReference type="ChEBI" id="CHEBI:57692"/>
    </cofactor>
</comment>
<proteinExistence type="inferred from homology"/>
<gene>
    <name evidence="8" type="primary">mmgC_10</name>
    <name evidence="8" type="ORF">FEQ00_05952</name>
</gene>
<keyword evidence="4" id="KW-0274">FAD</keyword>
<dbReference type="Pfam" id="PF02771">
    <property type="entry name" value="Acyl-CoA_dh_N"/>
    <property type="match status" value="1"/>
</dbReference>
<dbReference type="Gene3D" id="1.10.540.10">
    <property type="entry name" value="Acyl-CoA dehydrogenase/oxidase, N-terminal domain"/>
    <property type="match status" value="1"/>
</dbReference>
<reference evidence="8 9" key="1">
    <citation type="submission" date="2019-06" db="EMBL/GenBank/DDBJ databases">
        <title>Evolution of Burkholderia multivorans in the lungs of Cystic Fibrosis patients.</title>
        <authorList>
            <person name="Moreira L.M."/>
        </authorList>
    </citation>
    <scope>NUCLEOTIDE SEQUENCE [LARGE SCALE GENOMIC DNA]</scope>
    <source>
        <strain evidence="8 9">VC13239</strain>
    </source>
</reference>
<organism evidence="8 9">
    <name type="scientific">Burkholderia pseudomultivorans</name>
    <dbReference type="NCBI Taxonomy" id="1207504"/>
    <lineage>
        <taxon>Bacteria</taxon>
        <taxon>Pseudomonadati</taxon>
        <taxon>Pseudomonadota</taxon>
        <taxon>Betaproteobacteria</taxon>
        <taxon>Burkholderiales</taxon>
        <taxon>Burkholderiaceae</taxon>
        <taxon>Burkholderia</taxon>
        <taxon>Burkholderia cepacia complex</taxon>
    </lineage>
</organism>
<dbReference type="InterPro" id="IPR013786">
    <property type="entry name" value="AcylCoA_DH/ox_N"/>
</dbReference>
<comment type="caution">
    <text evidence="8">The sequence shown here is derived from an EMBL/GenBank/DDBJ whole genome shotgun (WGS) entry which is preliminary data.</text>
</comment>
<keyword evidence="5 8" id="KW-0560">Oxidoreductase</keyword>
<dbReference type="CDD" id="cd00567">
    <property type="entry name" value="ACAD"/>
    <property type="match status" value="1"/>
</dbReference>
<evidence type="ECO:0000256" key="1">
    <source>
        <dbReference type="ARBA" id="ARBA00001974"/>
    </source>
</evidence>
<dbReference type="PANTHER" id="PTHR43884">
    <property type="entry name" value="ACYL-COA DEHYDROGENASE"/>
    <property type="match status" value="1"/>
</dbReference>
<dbReference type="Pfam" id="PF00441">
    <property type="entry name" value="Acyl-CoA_dh_1"/>
    <property type="match status" value="1"/>
</dbReference>
<dbReference type="Gene3D" id="2.40.110.10">
    <property type="entry name" value="Butyryl-CoA Dehydrogenase, subunit A, domain 2"/>
    <property type="match status" value="1"/>
</dbReference>
<dbReference type="SUPFAM" id="SSF47203">
    <property type="entry name" value="Acyl-CoA dehydrogenase C-terminal domain-like"/>
    <property type="match status" value="1"/>
</dbReference>
<dbReference type="GO" id="GO:0016491">
    <property type="term" value="F:oxidoreductase activity"/>
    <property type="evidence" value="ECO:0007669"/>
    <property type="project" value="UniProtKB-KW"/>
</dbReference>
<sequence>MNFDLSDEQRQLRDSLERLLSNRYQFEQRQQYCATDEGFSRDVWAAYAELGLLGLAIPAEYDGFDGSAVDTMLVMNSLGSVLSLEPFLATVVLGANAVLWAGAAEQKQAILPGVASGRLLLAWAHEEPDTYGVLHHVAVRAAEKNGHWRLTGRKSTVLHGRSADKIIVTARRAGVDDDMGGIGLYLVDASDPGVIRRSKKLRDGTPAASIELVDAAAEPLGCLTDEESFALVERVVQAGAAASAAAAVGAMERSLRLTVDYLKVRQQFGRPLAENQALQHRLVDMLVALEQARSSSLLATMALGYVDAVERRHELSAALMVTGSSSRFVGQQAVQLHGGIGMTEEYPVGHYFRFLAVNEQLSGDADQHASELSAMR</sequence>
<protein>
    <submittedName>
        <fullName evidence="8">Acyl-CoA dehydrogenase</fullName>
        <ecNumber evidence="8">1.3.99.-</ecNumber>
    </submittedName>
</protein>
<accession>A0ABU2EC98</accession>
<comment type="similarity">
    <text evidence="2">Belongs to the acyl-CoA dehydrogenase family.</text>
</comment>
<keyword evidence="9" id="KW-1185">Reference proteome</keyword>
<evidence type="ECO:0000259" key="7">
    <source>
        <dbReference type="Pfam" id="PF02771"/>
    </source>
</evidence>
<name>A0ABU2EC98_9BURK</name>